<feature type="transmembrane region" description="Helical" evidence="10">
    <location>
        <begin position="104"/>
        <end position="125"/>
    </location>
</feature>
<feature type="transmembrane region" description="Helical" evidence="10">
    <location>
        <begin position="165"/>
        <end position="182"/>
    </location>
</feature>
<keyword evidence="9 10" id="KW-0472">Membrane</keyword>
<evidence type="ECO:0000256" key="7">
    <source>
        <dbReference type="ARBA" id="ARBA00022989"/>
    </source>
</evidence>
<dbReference type="InterPro" id="IPR027387">
    <property type="entry name" value="Cytb/b6-like_sf"/>
</dbReference>
<dbReference type="GO" id="GO:0016020">
    <property type="term" value="C:membrane"/>
    <property type="evidence" value="ECO:0007669"/>
    <property type="project" value="UniProtKB-SubCell"/>
</dbReference>
<keyword evidence="6" id="KW-0249">Electron transport</keyword>
<feature type="transmembrane region" description="Helical" evidence="10">
    <location>
        <begin position="60"/>
        <end position="84"/>
    </location>
</feature>
<evidence type="ECO:0000256" key="5">
    <source>
        <dbReference type="ARBA" id="ARBA00022723"/>
    </source>
</evidence>
<evidence type="ECO:0000259" key="11">
    <source>
        <dbReference type="Pfam" id="PF00032"/>
    </source>
</evidence>
<dbReference type="Pfam" id="PF00032">
    <property type="entry name" value="Cytochrom_B_C"/>
    <property type="match status" value="1"/>
</dbReference>
<sequence>MHHPDLTSEVIFGLGWLYLLLFAMNAAWAFRAYVEGPGKHDHESGDKSHEGEHWSDGPSLAYTTFWAIVSMGFFLLAITHFTGTSDPAAFLIRMPQFVKTGIDALANPVLYFFGTVGLFVLMILLRRVLANVTVAWVLLNLTIVFIALSMTDYDFRQIVGKPDNVPIVSMLFIVGYFTWLYFRKANDNDDRIAAGKPLYGEDDNDKVLVWPDLVYTELICMVALTALLVLWGCVLQAPLEEPASAVKTPNPSKAPWYFLGLQEMLVYYDPWMAGVVLPSVILVGLMALPYIDFNKRGNGYYSFNERKFAILTFMFGFLPLWIGLIVLGTFLRGPNWNFFGIYEPWDPHKLEVLNNVNLSEYFWAWMGRTPPMAAPGSDGFTQFVTILWRESVGLLLVGAYLLVLPPLMAVTIFRKFFRHMGFIRYFVLANLFLFMACLPIKMLLRWTFNLKYIVAIPEYFFNI</sequence>
<accession>A0A517ZML9</accession>
<dbReference type="GO" id="GO:0016491">
    <property type="term" value="F:oxidoreductase activity"/>
    <property type="evidence" value="ECO:0007669"/>
    <property type="project" value="InterPro"/>
</dbReference>
<gene>
    <name evidence="12" type="ORF">Mal52_21730</name>
</gene>
<keyword evidence="8" id="KW-0408">Iron</keyword>
<evidence type="ECO:0000256" key="4">
    <source>
        <dbReference type="ARBA" id="ARBA00022692"/>
    </source>
</evidence>
<evidence type="ECO:0000313" key="13">
    <source>
        <dbReference type="Proteomes" id="UP000319383"/>
    </source>
</evidence>
<dbReference type="Gene3D" id="1.20.810.10">
    <property type="entry name" value="Cytochrome Bc1 Complex, Chain C"/>
    <property type="match status" value="1"/>
</dbReference>
<dbReference type="GO" id="GO:0009055">
    <property type="term" value="F:electron transfer activity"/>
    <property type="evidence" value="ECO:0007669"/>
    <property type="project" value="InterPro"/>
</dbReference>
<name>A0A517ZML9_9PLAN</name>
<evidence type="ECO:0000313" key="12">
    <source>
        <dbReference type="EMBL" id="QDU43697.1"/>
    </source>
</evidence>
<evidence type="ECO:0000256" key="10">
    <source>
        <dbReference type="SAM" id="Phobius"/>
    </source>
</evidence>
<comment type="subcellular location">
    <subcellularLocation>
        <location evidence="1">Membrane</location>
        <topology evidence="1">Multi-pass membrane protein</topology>
    </subcellularLocation>
</comment>
<organism evidence="12 13">
    <name type="scientific">Symmachiella dynata</name>
    <dbReference type="NCBI Taxonomy" id="2527995"/>
    <lineage>
        <taxon>Bacteria</taxon>
        <taxon>Pseudomonadati</taxon>
        <taxon>Planctomycetota</taxon>
        <taxon>Planctomycetia</taxon>
        <taxon>Planctomycetales</taxon>
        <taxon>Planctomycetaceae</taxon>
        <taxon>Symmachiella</taxon>
    </lineage>
</organism>
<dbReference type="InterPro" id="IPR005798">
    <property type="entry name" value="Cyt_b/b6_C"/>
</dbReference>
<evidence type="ECO:0000256" key="2">
    <source>
        <dbReference type="ARBA" id="ARBA00022448"/>
    </source>
</evidence>
<keyword evidence="4 10" id="KW-0812">Transmembrane</keyword>
<dbReference type="EMBL" id="CP036276">
    <property type="protein sequence ID" value="QDU43697.1"/>
    <property type="molecule type" value="Genomic_DNA"/>
</dbReference>
<keyword evidence="3" id="KW-0349">Heme</keyword>
<dbReference type="KEGG" id="sdyn:Mal52_21730"/>
<evidence type="ECO:0000256" key="3">
    <source>
        <dbReference type="ARBA" id="ARBA00022617"/>
    </source>
</evidence>
<dbReference type="AlphaFoldDB" id="A0A517ZML9"/>
<feature type="transmembrane region" description="Helical" evidence="10">
    <location>
        <begin position="132"/>
        <end position="153"/>
    </location>
</feature>
<keyword evidence="7 10" id="KW-1133">Transmembrane helix</keyword>
<feature type="transmembrane region" description="Helical" evidence="10">
    <location>
        <begin position="12"/>
        <end position="30"/>
    </location>
</feature>
<feature type="transmembrane region" description="Helical" evidence="10">
    <location>
        <begin position="392"/>
        <end position="413"/>
    </location>
</feature>
<feature type="transmembrane region" description="Helical" evidence="10">
    <location>
        <begin position="271"/>
        <end position="288"/>
    </location>
</feature>
<keyword evidence="13" id="KW-1185">Reference proteome</keyword>
<feature type="transmembrane region" description="Helical" evidence="10">
    <location>
        <begin position="425"/>
        <end position="444"/>
    </location>
</feature>
<dbReference type="GO" id="GO:0046872">
    <property type="term" value="F:metal ion binding"/>
    <property type="evidence" value="ECO:0007669"/>
    <property type="project" value="UniProtKB-KW"/>
</dbReference>
<evidence type="ECO:0000256" key="8">
    <source>
        <dbReference type="ARBA" id="ARBA00023004"/>
    </source>
</evidence>
<feature type="transmembrane region" description="Helical" evidence="10">
    <location>
        <begin position="218"/>
        <end position="239"/>
    </location>
</feature>
<dbReference type="RefSeq" id="WP_145375937.1">
    <property type="nucleotide sequence ID" value="NZ_CAXBED010000212.1"/>
</dbReference>
<dbReference type="SUPFAM" id="SSF81648">
    <property type="entry name" value="a domain/subunit of cytochrome bc1 complex (Ubiquinol-cytochrome c reductase)"/>
    <property type="match status" value="1"/>
</dbReference>
<protein>
    <recommendedName>
        <fullName evidence="11">Cytochrome b/b6 C-terminal region profile domain-containing protein</fullName>
    </recommendedName>
</protein>
<reference evidence="12 13" key="1">
    <citation type="submission" date="2019-02" db="EMBL/GenBank/DDBJ databases">
        <title>Deep-cultivation of Planctomycetes and their phenomic and genomic characterization uncovers novel biology.</title>
        <authorList>
            <person name="Wiegand S."/>
            <person name="Jogler M."/>
            <person name="Boedeker C."/>
            <person name="Pinto D."/>
            <person name="Vollmers J."/>
            <person name="Rivas-Marin E."/>
            <person name="Kohn T."/>
            <person name="Peeters S.H."/>
            <person name="Heuer A."/>
            <person name="Rast P."/>
            <person name="Oberbeckmann S."/>
            <person name="Bunk B."/>
            <person name="Jeske O."/>
            <person name="Meyerdierks A."/>
            <person name="Storesund J.E."/>
            <person name="Kallscheuer N."/>
            <person name="Luecker S."/>
            <person name="Lage O.M."/>
            <person name="Pohl T."/>
            <person name="Merkel B.J."/>
            <person name="Hornburger P."/>
            <person name="Mueller R.-W."/>
            <person name="Bruemmer F."/>
            <person name="Labrenz M."/>
            <person name="Spormann A.M."/>
            <person name="Op den Camp H."/>
            <person name="Overmann J."/>
            <person name="Amann R."/>
            <person name="Jetten M.S.M."/>
            <person name="Mascher T."/>
            <person name="Medema M.H."/>
            <person name="Devos D.P."/>
            <person name="Kaster A.-K."/>
            <person name="Ovreas L."/>
            <person name="Rohde M."/>
            <person name="Galperin M.Y."/>
            <person name="Jogler C."/>
        </authorList>
    </citation>
    <scope>NUCLEOTIDE SEQUENCE [LARGE SCALE GENOMIC DNA]</scope>
    <source>
        <strain evidence="12 13">Mal52</strain>
    </source>
</reference>
<dbReference type="InterPro" id="IPR036150">
    <property type="entry name" value="Cyt_b/b6_C_sf"/>
</dbReference>
<dbReference type="Proteomes" id="UP000319383">
    <property type="component" value="Chromosome"/>
</dbReference>
<keyword evidence="5" id="KW-0479">Metal-binding</keyword>
<evidence type="ECO:0000256" key="9">
    <source>
        <dbReference type="ARBA" id="ARBA00023136"/>
    </source>
</evidence>
<keyword evidence="2" id="KW-0813">Transport</keyword>
<feature type="domain" description="Cytochrome b/b6 C-terminal region profile" evidence="11">
    <location>
        <begin position="242"/>
        <end position="320"/>
    </location>
</feature>
<evidence type="ECO:0000256" key="1">
    <source>
        <dbReference type="ARBA" id="ARBA00004141"/>
    </source>
</evidence>
<feature type="transmembrane region" description="Helical" evidence="10">
    <location>
        <begin position="308"/>
        <end position="331"/>
    </location>
</feature>
<proteinExistence type="predicted"/>
<evidence type="ECO:0000256" key="6">
    <source>
        <dbReference type="ARBA" id="ARBA00022982"/>
    </source>
</evidence>